<evidence type="ECO:0008006" key="3">
    <source>
        <dbReference type="Google" id="ProtNLM"/>
    </source>
</evidence>
<reference evidence="1 2" key="1">
    <citation type="journal article" date="2020" name="Nat. Food">
        <title>A phased Vanilla planifolia genome enables genetic improvement of flavour and production.</title>
        <authorList>
            <person name="Hasing T."/>
            <person name="Tang H."/>
            <person name="Brym M."/>
            <person name="Khazi F."/>
            <person name="Huang T."/>
            <person name="Chambers A.H."/>
        </authorList>
    </citation>
    <scope>NUCLEOTIDE SEQUENCE [LARGE SCALE GENOMIC DNA]</scope>
    <source>
        <tissue evidence="1">Leaf</tissue>
    </source>
</reference>
<dbReference type="AlphaFoldDB" id="A0A835UX58"/>
<accession>A0A835UX58</accession>
<proteinExistence type="predicted"/>
<dbReference type="InterPro" id="IPR004304">
    <property type="entry name" value="FmdA_AmdA"/>
</dbReference>
<dbReference type="OrthoDB" id="185373at2759"/>
<evidence type="ECO:0000313" key="1">
    <source>
        <dbReference type="EMBL" id="KAG0477307.1"/>
    </source>
</evidence>
<dbReference type="Proteomes" id="UP000636800">
    <property type="component" value="Chromosome 6"/>
</dbReference>
<dbReference type="PANTHER" id="PTHR31891">
    <property type="entry name" value="FORMAMIDASE C869.04-RELATED"/>
    <property type="match status" value="1"/>
</dbReference>
<comment type="caution">
    <text evidence="1">The sequence shown here is derived from an EMBL/GenBank/DDBJ whole genome shotgun (WGS) entry which is preliminary data.</text>
</comment>
<keyword evidence="2" id="KW-1185">Reference proteome</keyword>
<dbReference type="Pfam" id="PF03069">
    <property type="entry name" value="FmdA_AmdA"/>
    <property type="match status" value="1"/>
</dbReference>
<dbReference type="SUPFAM" id="SSF141130">
    <property type="entry name" value="Acetamidase/Formamidase-like"/>
    <property type="match status" value="1"/>
</dbReference>
<dbReference type="EMBL" id="JADCNL010000006">
    <property type="protein sequence ID" value="KAG0477307.1"/>
    <property type="molecule type" value="Genomic_DNA"/>
</dbReference>
<dbReference type="Gene3D" id="2.60.120.580">
    <property type="entry name" value="Acetamidase/Formamidase-like domains"/>
    <property type="match status" value="2"/>
</dbReference>
<gene>
    <name evidence="1" type="ORF">HPP92_014148</name>
</gene>
<evidence type="ECO:0000313" key="2">
    <source>
        <dbReference type="Proteomes" id="UP000636800"/>
    </source>
</evidence>
<organism evidence="1 2">
    <name type="scientific">Vanilla planifolia</name>
    <name type="common">Vanilla</name>
    <dbReference type="NCBI Taxonomy" id="51239"/>
    <lineage>
        <taxon>Eukaryota</taxon>
        <taxon>Viridiplantae</taxon>
        <taxon>Streptophyta</taxon>
        <taxon>Embryophyta</taxon>
        <taxon>Tracheophyta</taxon>
        <taxon>Spermatophyta</taxon>
        <taxon>Magnoliopsida</taxon>
        <taxon>Liliopsida</taxon>
        <taxon>Asparagales</taxon>
        <taxon>Orchidaceae</taxon>
        <taxon>Vanilloideae</taxon>
        <taxon>Vanilleae</taxon>
        <taxon>Vanilla</taxon>
    </lineage>
</organism>
<dbReference type="PANTHER" id="PTHR31891:SF1">
    <property type="entry name" value="FORMAMIDASE C869.04-RELATED"/>
    <property type="match status" value="1"/>
</dbReference>
<dbReference type="GO" id="GO:0016811">
    <property type="term" value="F:hydrolase activity, acting on carbon-nitrogen (but not peptide) bonds, in linear amides"/>
    <property type="evidence" value="ECO:0007669"/>
    <property type="project" value="InterPro"/>
</dbReference>
<protein>
    <recommendedName>
        <fullName evidence="3">Formamidase</fullName>
    </recommendedName>
</protein>
<name>A0A835UX58_VANPL</name>
<sequence length="428" mass="47713">MAPPSPRLVVPIDVKKKAWEQNHPLHNRWHPHIPPVSEVEEGELFRVEMMDWTGGTIEDNNSALDIKNLDLTIAHCLSGPIRVLDKEGVPAKPGDLLSVEICDLGPLPGDEWGYTATFDRENGGGFLTDHFPSATKAIWYFEGIYAYSPQIPGVRFPGLTHPGLIGTAPSLELLHIWNERESNLAKIDPSSLKLCEVVHQRPLASPPTARNCLLGKITEGTPEWERIANEAARTIPGRENGGNCDIKNLSRGSKIYLPVFVEGANLSTGDMHFSQGDGEVSFCGAIEMSGFLELKCEIIRGGMKEYLTPMGPTALHVNPIFEIGPVEPRFSEWLVFEGISVDEGGRQHFLDATVAYKRAVLNAIDYISKFGYSKEQVYLLLSCCPLRGSHLRYRRRSQRRGHHRYTHRHFRPGYSTKINGIVQGTKDC</sequence>